<evidence type="ECO:0000313" key="3">
    <source>
        <dbReference type="Proteomes" id="UP000824469"/>
    </source>
</evidence>
<protein>
    <recommendedName>
        <fullName evidence="1">Fungal lipase-type domain-containing protein</fullName>
    </recommendedName>
</protein>
<evidence type="ECO:0000259" key="1">
    <source>
        <dbReference type="Pfam" id="PF01764"/>
    </source>
</evidence>
<dbReference type="EMBL" id="JAHRHJ020003813">
    <property type="protein sequence ID" value="KAH9289828.1"/>
    <property type="molecule type" value="Genomic_DNA"/>
</dbReference>
<accession>A0AA38BZK8</accession>
<dbReference type="PANTHER" id="PTHR31479:SF2">
    <property type="entry name" value="ALPHA_BETA-HYDROLASES SUPERFAMILY PROTEIN"/>
    <property type="match status" value="1"/>
</dbReference>
<keyword evidence="3" id="KW-1185">Reference proteome</keyword>
<organism evidence="2 3">
    <name type="scientific">Taxus chinensis</name>
    <name type="common">Chinese yew</name>
    <name type="synonym">Taxus wallichiana var. chinensis</name>
    <dbReference type="NCBI Taxonomy" id="29808"/>
    <lineage>
        <taxon>Eukaryota</taxon>
        <taxon>Viridiplantae</taxon>
        <taxon>Streptophyta</taxon>
        <taxon>Embryophyta</taxon>
        <taxon>Tracheophyta</taxon>
        <taxon>Spermatophyta</taxon>
        <taxon>Pinopsida</taxon>
        <taxon>Pinidae</taxon>
        <taxon>Conifers II</taxon>
        <taxon>Cupressales</taxon>
        <taxon>Taxaceae</taxon>
        <taxon>Taxus</taxon>
    </lineage>
</organism>
<gene>
    <name evidence="2" type="ORF">KI387_033945</name>
</gene>
<dbReference type="Gene3D" id="3.40.50.1820">
    <property type="entry name" value="alpha/beta hydrolase"/>
    <property type="match status" value="1"/>
</dbReference>
<comment type="caution">
    <text evidence="2">The sequence shown here is derived from an EMBL/GenBank/DDBJ whole genome shotgun (WGS) entry which is preliminary data.</text>
</comment>
<dbReference type="PANTHER" id="PTHR31479">
    <property type="entry name" value="ALPHA/BETA-HYDROLASES SUPERFAMILY PROTEIN"/>
    <property type="match status" value="1"/>
</dbReference>
<dbReference type="Pfam" id="PF01764">
    <property type="entry name" value="Lipase_3"/>
    <property type="match status" value="1"/>
</dbReference>
<dbReference type="InterPro" id="IPR002921">
    <property type="entry name" value="Fungal_lipase-type"/>
</dbReference>
<dbReference type="OMA" id="MTAMGKE"/>
<name>A0AA38BZK8_TAXCH</name>
<feature type="domain" description="Fungal lipase-type" evidence="1">
    <location>
        <begin position="136"/>
        <end position="176"/>
    </location>
</feature>
<dbReference type="Proteomes" id="UP000824469">
    <property type="component" value="Unassembled WGS sequence"/>
</dbReference>
<evidence type="ECO:0000313" key="2">
    <source>
        <dbReference type="EMBL" id="KAH9289828.1"/>
    </source>
</evidence>
<proteinExistence type="predicted"/>
<reference evidence="2 3" key="1">
    <citation type="journal article" date="2021" name="Nat. Plants">
        <title>The Taxus genome provides insights into paclitaxel biosynthesis.</title>
        <authorList>
            <person name="Xiong X."/>
            <person name="Gou J."/>
            <person name="Liao Q."/>
            <person name="Li Y."/>
            <person name="Zhou Q."/>
            <person name="Bi G."/>
            <person name="Li C."/>
            <person name="Du R."/>
            <person name="Wang X."/>
            <person name="Sun T."/>
            <person name="Guo L."/>
            <person name="Liang H."/>
            <person name="Lu P."/>
            <person name="Wu Y."/>
            <person name="Zhang Z."/>
            <person name="Ro D.K."/>
            <person name="Shang Y."/>
            <person name="Huang S."/>
            <person name="Yan J."/>
        </authorList>
    </citation>
    <scope>NUCLEOTIDE SEQUENCE [LARGE SCALE GENOMIC DNA]</scope>
    <source>
        <strain evidence="2">Ta-2019</strain>
    </source>
</reference>
<sequence length="346" mass="38809">MCSKRDVFMVSGPRHLTNIDWGDPNHRRCIAASLVQGVYVQERIRQESRNEVDIQVEMWWRFFSFTLLHPLHDNVDGSIFGAVYKWSNKSARPPGAPKIVVAFRGTVTKADSLRRDLQLNFNILTNQLHTTCRFDTAFDALNTNVHKHGYENVWIAGHSLGAALAMLASRKMAEEQGHFLQAHLFNPPFVSAPVERLRNEKVKLGLHIGLSLIAAGLSMLVHDDRARIESHKGFSVLRSWVPFLYVNPQDDLCSGYVGYFSHQKVMNQIGAGSISCLAAQHSVGDIVLSAFGKESKAGHLIPCARLTVNLSPAPDFRRAHGIHQWWADDLKIQCTEYTLPPLQALV</sequence>
<dbReference type="GO" id="GO:0006629">
    <property type="term" value="P:lipid metabolic process"/>
    <property type="evidence" value="ECO:0007669"/>
    <property type="project" value="InterPro"/>
</dbReference>
<dbReference type="InterPro" id="IPR029058">
    <property type="entry name" value="AB_hydrolase_fold"/>
</dbReference>
<dbReference type="AlphaFoldDB" id="A0AA38BZK8"/>
<dbReference type="SUPFAM" id="SSF53474">
    <property type="entry name" value="alpha/beta-Hydrolases"/>
    <property type="match status" value="1"/>
</dbReference>